<dbReference type="PROSITE" id="PS00041">
    <property type="entry name" value="HTH_ARAC_FAMILY_1"/>
    <property type="match status" value="1"/>
</dbReference>
<evidence type="ECO:0000313" key="7">
    <source>
        <dbReference type="Proteomes" id="UP001600894"/>
    </source>
</evidence>
<feature type="domain" description="HTH araC/xylS-type" evidence="5">
    <location>
        <begin position="622"/>
        <end position="721"/>
    </location>
</feature>
<evidence type="ECO:0000259" key="5">
    <source>
        <dbReference type="PROSITE" id="PS01124"/>
    </source>
</evidence>
<evidence type="ECO:0000256" key="4">
    <source>
        <dbReference type="SAM" id="Phobius"/>
    </source>
</evidence>
<name>A0ABQ0ASM9_9FIRM</name>
<keyword evidence="2" id="KW-0238">DNA-binding</keyword>
<sequence>MGKLRSKTFQRMFLSYVTMIVLCFCAYSAVVIHETAVLKREKAVQYYEQKSSEILHEIDSQIVTAQSILANINGMASMNQLYHSVKLGDSVDSYVLYQVMQDIRGQKTGAGTQEIYSVVCLLDGYDRVYTSEGVIRLEYPFMLNDKKGSYLSEGSLNQLTGQNSSDLTFTKDFLIYVDDYRYRSGTPRGRICVLFDRSRFSRIVASYLEEGDGWKISFDGKTLLEGGKQETSRQIRAVSVIDSRMSLEILEDRSRFRLEPASILSLAMCMGVAVSILFVGLALFYANRFYAPIERIWKMIGKDRDEQDDGFQELAAGVENLMAERDGYRNEVLTISPYAETGMIHSLLSGEMDAGKLGRLYRKDILSLENMFFIVAVINLYYEGKDKAVGERMRQAKEIIRACVKNQGKQQREKDRYICFERDAADLYLVINTDHGEDAEETIYQFYQNISKSLGNEDFSVTIGVDEIKEQIGDLPRSCQNAVTALNRILLEGRGGVYFYEENDSNAYYFPKEVTRQLAENLSEERLDCLKGFLDDLKQKNMVELDISNRGIELLLDDLYVSTVKAVWRVNSTFGLGIHVEKLPPYLTFDEVEEYYCHVYEIVIDEVRANRPEEIEPGAHDREIIAYVDQNFSDPNISLTAIGEHFKVSTKYITMLFKQTTGITYLQYVQERRIALAVHELRHTDASFEEIARRSGYSNMLTFRRNFKSIMGMNPSDFPRQP</sequence>
<dbReference type="PROSITE" id="PS01124">
    <property type="entry name" value="HTH_ARAC_FAMILY_2"/>
    <property type="match status" value="1"/>
</dbReference>
<comment type="caution">
    <text evidence="6">The sequence shown here is derived from an EMBL/GenBank/DDBJ whole genome shotgun (WGS) entry which is preliminary data.</text>
</comment>
<dbReference type="EMBL" id="BAABXL010000001">
    <property type="protein sequence ID" value="GAA6266998.1"/>
    <property type="molecule type" value="Genomic_DNA"/>
</dbReference>
<dbReference type="InterPro" id="IPR009057">
    <property type="entry name" value="Homeodomain-like_sf"/>
</dbReference>
<keyword evidence="7" id="KW-1185">Reference proteome</keyword>
<feature type="transmembrane region" description="Helical" evidence="4">
    <location>
        <begin position="263"/>
        <end position="286"/>
    </location>
</feature>
<feature type="transmembrane region" description="Helical" evidence="4">
    <location>
        <begin position="365"/>
        <end position="382"/>
    </location>
</feature>
<dbReference type="InterPro" id="IPR018060">
    <property type="entry name" value="HTH_AraC"/>
</dbReference>
<keyword evidence="4" id="KW-1133">Transmembrane helix</keyword>
<organism evidence="6 7">
    <name type="scientific">Enterocloster alcoholdehydrogenati</name>
    <dbReference type="NCBI Taxonomy" id="2547410"/>
    <lineage>
        <taxon>Bacteria</taxon>
        <taxon>Bacillati</taxon>
        <taxon>Bacillota</taxon>
        <taxon>Clostridia</taxon>
        <taxon>Lachnospirales</taxon>
        <taxon>Lachnospiraceae</taxon>
        <taxon>Enterocloster</taxon>
    </lineage>
</organism>
<dbReference type="InterPro" id="IPR018062">
    <property type="entry name" value="HTH_AraC-typ_CS"/>
</dbReference>
<keyword evidence="3" id="KW-0804">Transcription</keyword>
<evidence type="ECO:0000256" key="1">
    <source>
        <dbReference type="ARBA" id="ARBA00023015"/>
    </source>
</evidence>
<evidence type="ECO:0000313" key="6">
    <source>
        <dbReference type="EMBL" id="GAA6266998.1"/>
    </source>
</evidence>
<accession>A0ABQ0ASM9</accession>
<dbReference type="Proteomes" id="UP001600894">
    <property type="component" value="Unassembled WGS sequence"/>
</dbReference>
<dbReference type="SMART" id="SM00342">
    <property type="entry name" value="HTH_ARAC"/>
    <property type="match status" value="1"/>
</dbReference>
<keyword evidence="1" id="KW-0805">Transcription regulation</keyword>
<keyword evidence="4" id="KW-0812">Transmembrane</keyword>
<dbReference type="Gene3D" id="1.10.10.60">
    <property type="entry name" value="Homeodomain-like"/>
    <property type="match status" value="2"/>
</dbReference>
<dbReference type="Pfam" id="PF12833">
    <property type="entry name" value="HTH_18"/>
    <property type="match status" value="1"/>
</dbReference>
<dbReference type="RefSeq" id="WP_390468778.1">
    <property type="nucleotide sequence ID" value="NZ_BAABXL010000001.1"/>
</dbReference>
<protein>
    <recommendedName>
        <fullName evidence="5">HTH araC/xylS-type domain-containing protein</fullName>
    </recommendedName>
</protein>
<evidence type="ECO:0000256" key="2">
    <source>
        <dbReference type="ARBA" id="ARBA00023125"/>
    </source>
</evidence>
<gene>
    <name evidence="6" type="ORF">F130042H8_00580</name>
</gene>
<dbReference type="SUPFAM" id="SSF46689">
    <property type="entry name" value="Homeodomain-like"/>
    <property type="match status" value="1"/>
</dbReference>
<proteinExistence type="predicted"/>
<dbReference type="PANTHER" id="PTHR43280:SF2">
    <property type="entry name" value="HTH-TYPE TRANSCRIPTIONAL REGULATOR EXSA"/>
    <property type="match status" value="1"/>
</dbReference>
<evidence type="ECO:0000256" key="3">
    <source>
        <dbReference type="ARBA" id="ARBA00023163"/>
    </source>
</evidence>
<dbReference type="PANTHER" id="PTHR43280">
    <property type="entry name" value="ARAC-FAMILY TRANSCRIPTIONAL REGULATOR"/>
    <property type="match status" value="1"/>
</dbReference>
<reference evidence="6 7" key="1">
    <citation type="submission" date="2024-04" db="EMBL/GenBank/DDBJ databases">
        <title>Defined microbial consortia suppress multidrug-resistant proinflammatory Enterobacteriaceae via ecological control.</title>
        <authorList>
            <person name="Furuichi M."/>
            <person name="Kawaguchi T."/>
            <person name="Pust M."/>
            <person name="Yasuma K."/>
            <person name="Plichta D."/>
            <person name="Hasegawa N."/>
            <person name="Ohya T."/>
            <person name="Bhattarai S."/>
            <person name="Sasajima S."/>
            <person name="Aoto Y."/>
            <person name="Tuganbaev T."/>
            <person name="Yaginuma M."/>
            <person name="Ueda M."/>
            <person name="Okahashi N."/>
            <person name="Amafuji K."/>
            <person name="Kiridooshi Y."/>
            <person name="Sugita K."/>
            <person name="Strazar M."/>
            <person name="Skelly A."/>
            <person name="Suda W."/>
            <person name="Hattori M."/>
            <person name="Nakamoto N."/>
            <person name="Caballero S."/>
            <person name="Norman J."/>
            <person name="Olle B."/>
            <person name="Tanoue T."/>
            <person name="Arita M."/>
            <person name="Bucci V."/>
            <person name="Atarashi K."/>
            <person name="Xavier R."/>
            <person name="Honda K."/>
        </authorList>
    </citation>
    <scope>NUCLEOTIDE SEQUENCE [LARGE SCALE GENOMIC DNA]</scope>
    <source>
        <strain evidence="7">f13</strain>
    </source>
</reference>
<feature type="transmembrane region" description="Helical" evidence="4">
    <location>
        <begin position="12"/>
        <end position="32"/>
    </location>
</feature>
<keyword evidence="4" id="KW-0472">Membrane</keyword>